<feature type="region of interest" description="Disordered" evidence="13">
    <location>
        <begin position="405"/>
        <end position="424"/>
    </location>
</feature>
<dbReference type="InterPro" id="IPR026255">
    <property type="entry name" value="NADP_transhyd_a"/>
</dbReference>
<dbReference type="Pfam" id="PF02233">
    <property type="entry name" value="PNTB"/>
    <property type="match status" value="1"/>
</dbReference>
<evidence type="ECO:0000313" key="18">
    <source>
        <dbReference type="EMBL" id="CAK9010218.1"/>
    </source>
</evidence>
<feature type="transmembrane region" description="Helical" evidence="14">
    <location>
        <begin position="516"/>
        <end position="535"/>
    </location>
</feature>
<dbReference type="Gene3D" id="3.40.50.720">
    <property type="entry name" value="NAD(P)-binding Rossmann-like Domain"/>
    <property type="match status" value="2"/>
</dbReference>
<feature type="transmembrane region" description="Helical" evidence="14">
    <location>
        <begin position="579"/>
        <end position="601"/>
    </location>
</feature>
<dbReference type="SUPFAM" id="SSF52283">
    <property type="entry name" value="Formate/glycerate dehydrogenase catalytic domain-like"/>
    <property type="match status" value="1"/>
</dbReference>
<dbReference type="SUPFAM" id="SSF51735">
    <property type="entry name" value="NAD(P)-binding Rossmann-fold domains"/>
    <property type="match status" value="1"/>
</dbReference>
<feature type="transmembrane region" description="Helical" evidence="14">
    <location>
        <begin position="793"/>
        <end position="821"/>
    </location>
</feature>
<keyword evidence="19" id="KW-1185">Reference proteome</keyword>
<protein>
    <recommendedName>
        <fullName evidence="2">proton-translocating NAD(P)(+) transhydrogenase</fullName>
        <ecNumber evidence="2">7.1.1.1</ecNumber>
    </recommendedName>
</protein>
<dbReference type="Pfam" id="PF05222">
    <property type="entry name" value="AlaDh_PNT_N"/>
    <property type="match status" value="1"/>
</dbReference>
<feature type="transmembrane region" description="Helical" evidence="14">
    <location>
        <begin position="439"/>
        <end position="458"/>
    </location>
</feature>
<comment type="caution">
    <text evidence="18">The sequence shown here is derived from an EMBL/GenBank/DDBJ whole genome shotgun (WGS) entry which is preliminary data.</text>
</comment>
<reference evidence="18 19" key="1">
    <citation type="submission" date="2024-02" db="EMBL/GenBank/DDBJ databases">
        <authorList>
            <person name="Chen Y."/>
            <person name="Shah S."/>
            <person name="Dougan E. K."/>
            <person name="Thang M."/>
            <person name="Chan C."/>
        </authorList>
    </citation>
    <scope>NUCLEOTIDE SEQUENCE [LARGE SCALE GENOMIC DNA]</scope>
</reference>
<dbReference type="CDD" id="cd05304">
    <property type="entry name" value="Rubrum_tdh"/>
    <property type="match status" value="1"/>
</dbReference>
<feature type="transmembrane region" description="Helical" evidence="14">
    <location>
        <begin position="729"/>
        <end position="746"/>
    </location>
</feature>
<name>A0ABP0J7K1_9DINO</name>
<dbReference type="InterPro" id="IPR029035">
    <property type="entry name" value="DHS-like_NAD/FAD-binding_dom"/>
</dbReference>
<keyword evidence="10" id="KW-0520">NAD</keyword>
<dbReference type="SMART" id="SM01003">
    <property type="entry name" value="AlaDh_PNT_N"/>
    <property type="match status" value="1"/>
</dbReference>
<evidence type="ECO:0000256" key="6">
    <source>
        <dbReference type="ARBA" id="ARBA00022741"/>
    </source>
</evidence>
<feature type="transmembrane region" description="Helical" evidence="14">
    <location>
        <begin position="490"/>
        <end position="509"/>
    </location>
</feature>
<dbReference type="SMART" id="SM01002">
    <property type="entry name" value="AlaDh_PNT_C"/>
    <property type="match status" value="1"/>
</dbReference>
<dbReference type="PANTHER" id="PTHR10160">
    <property type="entry name" value="NAD(P) TRANSHYDROGENASE"/>
    <property type="match status" value="1"/>
</dbReference>
<keyword evidence="8" id="KW-1278">Translocase</keyword>
<evidence type="ECO:0000256" key="3">
    <source>
        <dbReference type="ARBA" id="ARBA00022475"/>
    </source>
</evidence>
<evidence type="ECO:0000256" key="13">
    <source>
        <dbReference type="SAM" id="MobiDB-lite"/>
    </source>
</evidence>
<feature type="domain" description="Alanine dehydrogenase/pyridine nucleotide transhydrogenase NAD(H)-binding" evidence="15">
    <location>
        <begin position="177"/>
        <end position="341"/>
    </location>
</feature>
<dbReference type="PANTHER" id="PTHR10160:SF19">
    <property type="entry name" value="PROTON-TRANSLOCATING NAD(P)(+) TRANSHYDROGENASE"/>
    <property type="match status" value="1"/>
</dbReference>
<evidence type="ECO:0000313" key="17">
    <source>
        <dbReference type="EMBL" id="CAK9010178.1"/>
    </source>
</evidence>
<feature type="transmembrane region" description="Helical" evidence="14">
    <location>
        <begin position="690"/>
        <end position="709"/>
    </location>
</feature>
<gene>
    <name evidence="17" type="ORF">CCMP2556_LOCUS9981</name>
    <name evidence="18" type="ORF">CCMP2556_LOCUS9991</name>
</gene>
<dbReference type="Pfam" id="PF01262">
    <property type="entry name" value="AlaDh_PNT_C"/>
    <property type="match status" value="1"/>
</dbReference>
<feature type="transmembrane region" description="Helical" evidence="14">
    <location>
        <begin position="659"/>
        <end position="678"/>
    </location>
</feature>
<dbReference type="EC" id="7.1.1.1" evidence="2"/>
<evidence type="ECO:0000259" key="15">
    <source>
        <dbReference type="SMART" id="SM01002"/>
    </source>
</evidence>
<sequence>MATTAPLLQNDTLPQASAGAAIALELGILHEGFSPDSRISKGDQRVSMAPDVAEQLIKDGYGVIVEKGAGVYSGFSDQAFVQKGCRIADRAEVIRKSSVLFSIEPPEADFPACKGKVVVSWVGRLLDKGKAVCEKAKAAGVMLVDVTAVPRITIAQKLDVLSSQAKCAGHRAVIEASYAFGRFHTAEMTAAGKYPPSQTFILGCGVAGLAAIGTSKAMGSVVRAWDVRDVSDQVHSMGAKWVTVDFKESGEGQGGYAKESSDAFKKVQQETFRKVLAECDIAISTAAIPGRPSPLLITKEAVAGMKPGSVIVDLAAQGGGNCELTKLNEIVTTANGVTIIGYADMPARMASQASTMYAQNMCNLLRHIHGKGKAADFMKNFLGALDAGEEGDIVSRSIVCSRDGKLVPMPPPPQPTPVKPKAAAPTAEKKVVKEDPMKAALVGALVLTFGVCCMLAMGEGVKTSLLTTFLLAGAAGYQAVWGVAHALHTPLMSVTNAISGCTAIGGLLLMEKTDSYAAYQLAALALLVSSVNIFGGFVVSQRMLDLFKKPGDKDFTGMMLFPGLVFLFVSLTRPELLKAVSTVSALLCVAAIGGLATMSTANAGCKFGMVGVFGAMAATMVGLSEANLVFSAVLLVIGGVGGVVMGFKVSPIALPQTVAAFHSLVGLAATCTSIGSFVSSPFPGATMENTSCILGDFIGGITLTGSLIAFGKLNGNLSSKELSLPGKNFLNLGGLGLFILSMYLFLQEGCEHGTLILWFVAALACLMGLHLVASVGGGDMPVCITVLNSYSGWALVAEGFLLKSNVLTIVGSLIGFSGAILTKIMCDAMNRDIFNVLFGGMNNAAVVKGADTGPKEHVECNVDTCAEMLVNAKEVLVVPGYGMAMARAQTPMGELASMLRKNNIILKFGVHPVAGRMPGQMNVLLAEAGVPHEWVLEMDEVNPDMENFDVVLVMGANDVVNSAAQELEGCAIWGMPVIEVWRSKKVVFCKRSMGGGYADLDNPVFYKSNTEMLLGDGKKTADALVQKVRERLEKV</sequence>
<keyword evidence="6" id="KW-0547">Nucleotide-binding</keyword>
<evidence type="ECO:0000256" key="2">
    <source>
        <dbReference type="ARBA" id="ARBA00012943"/>
    </source>
</evidence>
<comment type="catalytic activity">
    <reaction evidence="12">
        <text>NAD(+) + NADPH + H(+)(in) = NADH + NADP(+) + H(+)(out)</text>
        <dbReference type="Rhea" id="RHEA:47992"/>
        <dbReference type="ChEBI" id="CHEBI:15378"/>
        <dbReference type="ChEBI" id="CHEBI:57540"/>
        <dbReference type="ChEBI" id="CHEBI:57783"/>
        <dbReference type="ChEBI" id="CHEBI:57945"/>
        <dbReference type="ChEBI" id="CHEBI:58349"/>
        <dbReference type="EC" id="7.1.1.1"/>
    </reaction>
</comment>
<dbReference type="Pfam" id="PF12769">
    <property type="entry name" value="PNTB_4TM"/>
    <property type="match status" value="1"/>
</dbReference>
<accession>A0ABP0J7K1</accession>
<dbReference type="InterPro" id="IPR034300">
    <property type="entry name" value="PNTB-like"/>
</dbReference>
<evidence type="ECO:0000256" key="10">
    <source>
        <dbReference type="ARBA" id="ARBA00023027"/>
    </source>
</evidence>
<dbReference type="NCBIfam" id="NF006942">
    <property type="entry name" value="PRK09424.1"/>
    <property type="match status" value="1"/>
</dbReference>
<feature type="compositionally biased region" description="Pro residues" evidence="13">
    <location>
        <begin position="408"/>
        <end position="418"/>
    </location>
</feature>
<dbReference type="EMBL" id="CAXAMN010004603">
    <property type="protein sequence ID" value="CAK9010218.1"/>
    <property type="molecule type" value="Genomic_DNA"/>
</dbReference>
<evidence type="ECO:0000256" key="5">
    <source>
        <dbReference type="ARBA" id="ARBA00022692"/>
    </source>
</evidence>
<dbReference type="Proteomes" id="UP001642484">
    <property type="component" value="Unassembled WGS sequence"/>
</dbReference>
<feature type="transmembrane region" description="Helical" evidence="14">
    <location>
        <begin position="755"/>
        <end position="773"/>
    </location>
</feature>
<dbReference type="SUPFAM" id="SSF52467">
    <property type="entry name" value="DHS-like NAD/FAD-binding domain"/>
    <property type="match status" value="1"/>
</dbReference>
<evidence type="ECO:0000256" key="9">
    <source>
        <dbReference type="ARBA" id="ARBA00022989"/>
    </source>
</evidence>
<evidence type="ECO:0000256" key="14">
    <source>
        <dbReference type="SAM" id="Phobius"/>
    </source>
</evidence>
<evidence type="ECO:0000256" key="8">
    <source>
        <dbReference type="ARBA" id="ARBA00022967"/>
    </source>
</evidence>
<dbReference type="Gene3D" id="3.40.50.1220">
    <property type="entry name" value="TPP-binding domain"/>
    <property type="match status" value="1"/>
</dbReference>
<evidence type="ECO:0000259" key="16">
    <source>
        <dbReference type="SMART" id="SM01003"/>
    </source>
</evidence>
<keyword evidence="5 14" id="KW-0812">Transmembrane</keyword>
<organism evidence="18 19">
    <name type="scientific">Durusdinium trenchii</name>
    <dbReference type="NCBI Taxonomy" id="1381693"/>
    <lineage>
        <taxon>Eukaryota</taxon>
        <taxon>Sar</taxon>
        <taxon>Alveolata</taxon>
        <taxon>Dinophyceae</taxon>
        <taxon>Suessiales</taxon>
        <taxon>Symbiodiniaceae</taxon>
        <taxon>Durusdinium</taxon>
    </lineage>
</organism>
<evidence type="ECO:0000313" key="19">
    <source>
        <dbReference type="Proteomes" id="UP001642484"/>
    </source>
</evidence>
<evidence type="ECO:0000256" key="1">
    <source>
        <dbReference type="ARBA" id="ARBA00004429"/>
    </source>
</evidence>
<evidence type="ECO:0000256" key="11">
    <source>
        <dbReference type="ARBA" id="ARBA00023136"/>
    </source>
</evidence>
<dbReference type="InterPro" id="IPR036291">
    <property type="entry name" value="NAD(P)-bd_dom_sf"/>
</dbReference>
<feature type="transmembrane region" description="Helical" evidence="14">
    <location>
        <begin position="555"/>
        <end position="572"/>
    </location>
</feature>
<keyword evidence="4" id="KW-0997">Cell inner membrane</keyword>
<evidence type="ECO:0000256" key="4">
    <source>
        <dbReference type="ARBA" id="ARBA00022519"/>
    </source>
</evidence>
<keyword evidence="3" id="KW-1003">Cell membrane</keyword>
<evidence type="ECO:0000256" key="12">
    <source>
        <dbReference type="ARBA" id="ARBA00048202"/>
    </source>
</evidence>
<keyword evidence="7" id="KW-0521">NADP</keyword>
<keyword evidence="11 14" id="KW-0472">Membrane</keyword>
<dbReference type="NCBIfam" id="TIGR00561">
    <property type="entry name" value="pntA"/>
    <property type="match status" value="1"/>
</dbReference>
<feature type="domain" description="Alanine dehydrogenase/pyridine nucleotide transhydrogenase N-terminal" evidence="16">
    <location>
        <begin position="27"/>
        <end position="168"/>
    </location>
</feature>
<evidence type="ECO:0000256" key="7">
    <source>
        <dbReference type="ARBA" id="ARBA00022857"/>
    </source>
</evidence>
<feature type="transmembrane region" description="Helical" evidence="14">
    <location>
        <begin position="465"/>
        <end position="484"/>
    </location>
</feature>
<dbReference type="InterPro" id="IPR007886">
    <property type="entry name" value="AlaDH/PNT_N"/>
</dbReference>
<dbReference type="InterPro" id="IPR024605">
    <property type="entry name" value="NADP_transhyd_a_C"/>
</dbReference>
<comment type="subcellular location">
    <subcellularLocation>
        <location evidence="1">Cell inner membrane</location>
        <topology evidence="1">Multi-pass membrane protein</topology>
    </subcellularLocation>
</comment>
<feature type="transmembrane region" description="Helical" evidence="14">
    <location>
        <begin position="628"/>
        <end position="647"/>
    </location>
</feature>
<proteinExistence type="predicted"/>
<keyword evidence="9 14" id="KW-1133">Transmembrane helix</keyword>
<dbReference type="EMBL" id="CAXAMN010004592">
    <property type="protein sequence ID" value="CAK9010178.1"/>
    <property type="molecule type" value="Genomic_DNA"/>
</dbReference>
<dbReference type="InterPro" id="IPR007698">
    <property type="entry name" value="AlaDH/PNT_NAD(H)-bd"/>
</dbReference>